<keyword evidence="5" id="KW-0997">Cell inner membrane</keyword>
<dbReference type="RefSeq" id="WP_285984254.1">
    <property type="nucleotide sequence ID" value="NZ_JASVDS010000007.1"/>
</dbReference>
<dbReference type="InterPro" id="IPR001789">
    <property type="entry name" value="Sig_transdc_resp-reg_receiver"/>
</dbReference>
<evidence type="ECO:0000256" key="17">
    <source>
        <dbReference type="SAM" id="Phobius"/>
    </source>
</evidence>
<evidence type="ECO:0000256" key="13">
    <source>
        <dbReference type="ARBA" id="ARBA00023136"/>
    </source>
</evidence>
<dbReference type="InterPro" id="IPR003661">
    <property type="entry name" value="HisK_dim/P_dom"/>
</dbReference>
<dbReference type="SUPFAM" id="SSF47384">
    <property type="entry name" value="Homodimeric domain of signal transducing histidine kinase"/>
    <property type="match status" value="1"/>
</dbReference>
<evidence type="ECO:0000313" key="22">
    <source>
        <dbReference type="Proteomes" id="UP001238603"/>
    </source>
</evidence>
<dbReference type="Gene3D" id="1.10.287.130">
    <property type="match status" value="1"/>
</dbReference>
<evidence type="ECO:0000256" key="6">
    <source>
        <dbReference type="ARBA" id="ARBA00022553"/>
    </source>
</evidence>
<dbReference type="SUPFAM" id="SSF47226">
    <property type="entry name" value="Histidine-containing phosphotransfer domain, HPT domain"/>
    <property type="match status" value="1"/>
</dbReference>
<keyword evidence="22" id="KW-1185">Reference proteome</keyword>
<evidence type="ECO:0000256" key="1">
    <source>
        <dbReference type="ARBA" id="ARBA00000085"/>
    </source>
</evidence>
<proteinExistence type="predicted"/>
<dbReference type="CDD" id="cd17546">
    <property type="entry name" value="REC_hyHK_CKI1_RcsC-like"/>
    <property type="match status" value="1"/>
</dbReference>
<evidence type="ECO:0000256" key="5">
    <source>
        <dbReference type="ARBA" id="ARBA00022519"/>
    </source>
</evidence>
<dbReference type="PANTHER" id="PTHR43047">
    <property type="entry name" value="TWO-COMPONENT HISTIDINE PROTEIN KINASE"/>
    <property type="match status" value="1"/>
</dbReference>
<reference evidence="21 22" key="1">
    <citation type="submission" date="2023-06" db="EMBL/GenBank/DDBJ databases">
        <title>Pelomonas sp. APW6 16S ribosomal RNA gene genome sequencing and assembly.</title>
        <authorList>
            <person name="Woo H."/>
        </authorList>
    </citation>
    <scope>NUCLEOTIDE SEQUENCE [LARGE SCALE GENOMIC DNA]</scope>
    <source>
        <strain evidence="21 22">APW6</strain>
    </source>
</reference>
<protein>
    <recommendedName>
        <fullName evidence="3">histidine kinase</fullName>
        <ecNumber evidence="3">2.7.13.3</ecNumber>
    </recommendedName>
</protein>
<dbReference type="InterPro" id="IPR004358">
    <property type="entry name" value="Sig_transdc_His_kin-like_C"/>
</dbReference>
<evidence type="ECO:0000256" key="12">
    <source>
        <dbReference type="ARBA" id="ARBA00023012"/>
    </source>
</evidence>
<evidence type="ECO:0000256" key="7">
    <source>
        <dbReference type="ARBA" id="ARBA00022679"/>
    </source>
</evidence>
<dbReference type="PROSITE" id="PS50110">
    <property type="entry name" value="RESPONSE_REGULATORY"/>
    <property type="match status" value="1"/>
</dbReference>
<comment type="catalytic activity">
    <reaction evidence="1">
        <text>ATP + protein L-histidine = ADP + protein N-phospho-L-histidine.</text>
        <dbReference type="EC" id="2.7.13.3"/>
    </reaction>
</comment>
<dbReference type="InterPro" id="IPR036097">
    <property type="entry name" value="HisK_dim/P_sf"/>
</dbReference>
<evidence type="ECO:0000259" key="19">
    <source>
        <dbReference type="PROSITE" id="PS50110"/>
    </source>
</evidence>
<dbReference type="Pfam" id="PF00512">
    <property type="entry name" value="HisKA"/>
    <property type="match status" value="1"/>
</dbReference>
<dbReference type="InterPro" id="IPR036641">
    <property type="entry name" value="HPT_dom_sf"/>
</dbReference>
<evidence type="ECO:0000256" key="11">
    <source>
        <dbReference type="ARBA" id="ARBA00022989"/>
    </source>
</evidence>
<dbReference type="InterPro" id="IPR008207">
    <property type="entry name" value="Sig_transdc_His_kin_Hpt_dom"/>
</dbReference>
<dbReference type="EMBL" id="JASVDS010000007">
    <property type="protein sequence ID" value="MDL5034179.1"/>
    <property type="molecule type" value="Genomic_DNA"/>
</dbReference>
<evidence type="ECO:0000256" key="9">
    <source>
        <dbReference type="ARBA" id="ARBA00022777"/>
    </source>
</evidence>
<dbReference type="PROSITE" id="PS50894">
    <property type="entry name" value="HPT"/>
    <property type="match status" value="1"/>
</dbReference>
<dbReference type="Pfam" id="PF02518">
    <property type="entry name" value="HATPase_c"/>
    <property type="match status" value="1"/>
</dbReference>
<dbReference type="CDD" id="cd16922">
    <property type="entry name" value="HATPase_EvgS-ArcB-TorS-like"/>
    <property type="match status" value="1"/>
</dbReference>
<feature type="domain" description="Response regulatory" evidence="19">
    <location>
        <begin position="492"/>
        <end position="609"/>
    </location>
</feature>
<dbReference type="SUPFAM" id="SSF55874">
    <property type="entry name" value="ATPase domain of HSP90 chaperone/DNA topoisomerase II/histidine kinase"/>
    <property type="match status" value="1"/>
</dbReference>
<evidence type="ECO:0000256" key="4">
    <source>
        <dbReference type="ARBA" id="ARBA00022475"/>
    </source>
</evidence>
<evidence type="ECO:0000256" key="16">
    <source>
        <dbReference type="SAM" id="MobiDB-lite"/>
    </source>
</evidence>
<comment type="caution">
    <text evidence="21">The sequence shown here is derived from an EMBL/GenBank/DDBJ whole genome shotgun (WGS) entry which is preliminary data.</text>
</comment>
<evidence type="ECO:0000256" key="14">
    <source>
        <dbReference type="PROSITE-ProRule" id="PRU00110"/>
    </source>
</evidence>
<evidence type="ECO:0000256" key="2">
    <source>
        <dbReference type="ARBA" id="ARBA00004429"/>
    </source>
</evidence>
<keyword evidence="6 15" id="KW-0597">Phosphoprotein</keyword>
<dbReference type="PANTHER" id="PTHR43047:SF78">
    <property type="entry name" value="SENSORY_REGULATORY PROTEIN RPFC"/>
    <property type="match status" value="1"/>
</dbReference>
<organism evidence="21 22">
    <name type="scientific">Roseateles subflavus</name>
    <dbReference type="NCBI Taxonomy" id="3053353"/>
    <lineage>
        <taxon>Bacteria</taxon>
        <taxon>Pseudomonadati</taxon>
        <taxon>Pseudomonadota</taxon>
        <taxon>Betaproteobacteria</taxon>
        <taxon>Burkholderiales</taxon>
        <taxon>Sphaerotilaceae</taxon>
        <taxon>Roseateles</taxon>
    </lineage>
</organism>
<keyword evidence="10 21" id="KW-0547">Nucleotide-binding</keyword>
<dbReference type="InterPro" id="IPR036890">
    <property type="entry name" value="HATPase_C_sf"/>
</dbReference>
<feature type="modified residue" description="4-aspartylphosphate" evidence="15">
    <location>
        <position position="541"/>
    </location>
</feature>
<dbReference type="Pfam" id="PF01627">
    <property type="entry name" value="Hpt"/>
    <property type="match status" value="1"/>
</dbReference>
<feature type="domain" description="Histidine kinase" evidence="18">
    <location>
        <begin position="246"/>
        <end position="467"/>
    </location>
</feature>
<evidence type="ECO:0000259" key="18">
    <source>
        <dbReference type="PROSITE" id="PS50109"/>
    </source>
</evidence>
<keyword evidence="13 17" id="KW-0472">Membrane</keyword>
<dbReference type="Gene3D" id="3.40.50.2300">
    <property type="match status" value="1"/>
</dbReference>
<evidence type="ECO:0000256" key="10">
    <source>
        <dbReference type="ARBA" id="ARBA00022840"/>
    </source>
</evidence>
<name>A0ABT7LNY2_9BURK</name>
<dbReference type="InterPro" id="IPR005467">
    <property type="entry name" value="His_kinase_dom"/>
</dbReference>
<dbReference type="EC" id="2.7.13.3" evidence="3"/>
<keyword evidence="4" id="KW-1003">Cell membrane</keyword>
<evidence type="ECO:0000259" key="20">
    <source>
        <dbReference type="PROSITE" id="PS50894"/>
    </source>
</evidence>
<keyword evidence="7" id="KW-0808">Transferase</keyword>
<dbReference type="InterPro" id="IPR003594">
    <property type="entry name" value="HATPase_dom"/>
</dbReference>
<dbReference type="GO" id="GO:0005524">
    <property type="term" value="F:ATP binding"/>
    <property type="evidence" value="ECO:0007669"/>
    <property type="project" value="UniProtKB-KW"/>
</dbReference>
<dbReference type="Proteomes" id="UP001238603">
    <property type="component" value="Unassembled WGS sequence"/>
</dbReference>
<dbReference type="SMART" id="SM00388">
    <property type="entry name" value="HisKA"/>
    <property type="match status" value="1"/>
</dbReference>
<feature type="domain" description="HPt" evidence="20">
    <location>
        <begin position="658"/>
        <end position="748"/>
    </location>
</feature>
<dbReference type="Pfam" id="PF00072">
    <property type="entry name" value="Response_reg"/>
    <property type="match status" value="1"/>
</dbReference>
<keyword evidence="11 17" id="KW-1133">Transmembrane helix</keyword>
<feature type="region of interest" description="Disordered" evidence="16">
    <location>
        <begin position="609"/>
        <end position="641"/>
    </location>
</feature>
<keyword evidence="8 17" id="KW-0812">Transmembrane</keyword>
<accession>A0ABT7LNY2</accession>
<dbReference type="PROSITE" id="PS50109">
    <property type="entry name" value="HIS_KIN"/>
    <property type="match status" value="1"/>
</dbReference>
<keyword evidence="12" id="KW-0902">Two-component regulatory system</keyword>
<dbReference type="SUPFAM" id="SSF52172">
    <property type="entry name" value="CheY-like"/>
    <property type="match status" value="1"/>
</dbReference>
<feature type="modified residue" description="Phosphohistidine" evidence="14">
    <location>
        <position position="697"/>
    </location>
</feature>
<keyword evidence="10 21" id="KW-0067">ATP-binding</keyword>
<comment type="subcellular location">
    <subcellularLocation>
        <location evidence="2">Cell inner membrane</location>
        <topology evidence="2">Multi-pass membrane protein</topology>
    </subcellularLocation>
</comment>
<evidence type="ECO:0000256" key="8">
    <source>
        <dbReference type="ARBA" id="ARBA00022692"/>
    </source>
</evidence>
<keyword evidence="9" id="KW-0418">Kinase</keyword>
<sequence length="756" mass="83829">MEPRTRTFRRWLNLPVAMVLVLLLALGGMGWLQWRQYKLLDATERYQDDYLVWSLFQFETESLRLRLALEQALGTNPAIDPEQVVQRYEIFVSRLSLIEAEHATQILRQHPDYRLTLERTRTFIRWADALPLNASLVTRQPERLREALDRLESLAEPIRELSLTASHFVAAQVSERHAIVRDHNRTGLWLNAFQVSIVLLLSALLLRQFGRLRAHAREQSAHARRLAQAQEQAEAGSRAKSVFLANMSHELRTPMHGLLGMLSLLQDSPLDAPQRQQLQAANDSARHLLAVLNDILDVSRMEAGGVDIRPEPTALPALLRELEDVCWPQAHAKDLALDLQLQPDVPRWVMADPTRLRQILLNLLGNAIKFTEHGQVSMQVSRQADALGSDLLRFEIRDTGIGMDSATQALLFQRFSRGDASSSRRFGGTGLGLEISRTLARAMGGDIQVQSALGQGSVFTVELKLNECLPGPSTRPLAPTTTVPLAALRQLRILVSEDNATNRQFLEAVLERLGHKAVFCDNGRDAVERLRQEDFDLVLMDLHTPVMDGLEATRHIRAMAGPRRDVRIIALSADAFDATRRQAEDAGMDEFLAKPLSIQELTAALNRQPWEAVDAPSAPCGGAERTARPAPSPAPAPAPADDEELDAQVIAELGHHLSGKAVAQLYERFVAGLPAIEQRLADGLAGPDHTQLRELAHELKGAAANLGLRLLSQPAAELEAAAAAGRHEEVLQALAERIRQAIARCRALCEHPFIKT</sequence>
<dbReference type="InterPro" id="IPR011006">
    <property type="entry name" value="CheY-like_superfamily"/>
</dbReference>
<evidence type="ECO:0000256" key="3">
    <source>
        <dbReference type="ARBA" id="ARBA00012438"/>
    </source>
</evidence>
<feature type="transmembrane region" description="Helical" evidence="17">
    <location>
        <begin position="12"/>
        <end position="34"/>
    </location>
</feature>
<gene>
    <name evidence="21" type="ORF">QRD43_19925</name>
</gene>
<dbReference type="CDD" id="cd00082">
    <property type="entry name" value="HisKA"/>
    <property type="match status" value="1"/>
</dbReference>
<dbReference type="SMART" id="SM00387">
    <property type="entry name" value="HATPase_c"/>
    <property type="match status" value="1"/>
</dbReference>
<dbReference type="PRINTS" id="PR00344">
    <property type="entry name" value="BCTRLSENSOR"/>
</dbReference>
<evidence type="ECO:0000313" key="21">
    <source>
        <dbReference type="EMBL" id="MDL5034179.1"/>
    </source>
</evidence>
<evidence type="ECO:0000256" key="15">
    <source>
        <dbReference type="PROSITE-ProRule" id="PRU00169"/>
    </source>
</evidence>
<dbReference type="SMART" id="SM00448">
    <property type="entry name" value="REC"/>
    <property type="match status" value="1"/>
</dbReference>
<dbReference type="Gene3D" id="1.20.120.160">
    <property type="entry name" value="HPT domain"/>
    <property type="match status" value="1"/>
</dbReference>
<dbReference type="Gene3D" id="3.30.565.10">
    <property type="entry name" value="Histidine kinase-like ATPase, C-terminal domain"/>
    <property type="match status" value="1"/>
</dbReference>